<protein>
    <recommendedName>
        <fullName evidence="6">ADP-ribosylation factor-like protein 2-binding protein</fullName>
    </recommendedName>
</protein>
<keyword evidence="15" id="KW-1185">Reference proteome</keyword>
<evidence type="ECO:0000256" key="12">
    <source>
        <dbReference type="ARBA" id="ARBA00023273"/>
    </source>
</evidence>
<evidence type="ECO:0000256" key="8">
    <source>
        <dbReference type="ARBA" id="ARBA00023069"/>
    </source>
</evidence>
<comment type="subcellular location">
    <subcellularLocation>
        <location evidence="1">Cytoplasm</location>
        <location evidence="1">Cytoskeleton</location>
        <location evidence="1">Cilium basal body</location>
    </subcellularLocation>
    <subcellularLocation>
        <location evidence="3">Cytoplasm</location>
        <location evidence="3">Cytoskeleton</location>
        <location evidence="3">Microtubule organizing center</location>
        <location evidence="3">Centrosome</location>
    </subcellularLocation>
    <subcellularLocation>
        <location evidence="4">Mitochondrion intermembrane space</location>
    </subcellularLocation>
    <subcellularLocation>
        <location evidence="2">Nucleus</location>
    </subcellularLocation>
</comment>
<evidence type="ECO:0000256" key="5">
    <source>
        <dbReference type="ARBA" id="ARBA00009880"/>
    </source>
</evidence>
<dbReference type="AlphaFoldDB" id="A0AAD5T356"/>
<keyword evidence="7" id="KW-0963">Cytoplasm</keyword>
<dbReference type="PANTHER" id="PTHR15487:SF4">
    <property type="entry name" value="ADP-RIBOSYLATION FACTOR-LIKE PROTEIN 2-BINDING PROTEIN"/>
    <property type="match status" value="1"/>
</dbReference>
<dbReference type="Proteomes" id="UP001211907">
    <property type="component" value="Unassembled WGS sequence"/>
</dbReference>
<evidence type="ECO:0000256" key="7">
    <source>
        <dbReference type="ARBA" id="ARBA00022490"/>
    </source>
</evidence>
<dbReference type="InterPro" id="IPR038849">
    <property type="entry name" value="ARL2BP"/>
</dbReference>
<keyword evidence="10" id="KW-0206">Cytoskeleton</keyword>
<evidence type="ECO:0000256" key="1">
    <source>
        <dbReference type="ARBA" id="ARBA00004120"/>
    </source>
</evidence>
<keyword evidence="8" id="KW-0969">Cilium</keyword>
<feature type="domain" description="BART" evidence="13">
    <location>
        <begin position="115"/>
        <end position="150"/>
    </location>
</feature>
<reference evidence="14" key="1">
    <citation type="submission" date="2020-05" db="EMBL/GenBank/DDBJ databases">
        <title>Phylogenomic resolution of chytrid fungi.</title>
        <authorList>
            <person name="Stajich J.E."/>
            <person name="Amses K."/>
            <person name="Simmons R."/>
            <person name="Seto K."/>
            <person name="Myers J."/>
            <person name="Bonds A."/>
            <person name="Quandt C.A."/>
            <person name="Barry K."/>
            <person name="Liu P."/>
            <person name="Grigoriev I."/>
            <person name="Longcore J.E."/>
            <person name="James T.Y."/>
        </authorList>
    </citation>
    <scope>NUCLEOTIDE SEQUENCE</scope>
    <source>
        <strain evidence="14">JEL0513</strain>
    </source>
</reference>
<proteinExistence type="inferred from homology"/>
<comment type="caution">
    <text evidence="14">The sequence shown here is derived from an EMBL/GenBank/DDBJ whole genome shotgun (WGS) entry which is preliminary data.</text>
</comment>
<feature type="domain" description="BART" evidence="13">
    <location>
        <begin position="52"/>
        <end position="109"/>
    </location>
</feature>
<dbReference type="GO" id="GO:0005634">
    <property type="term" value="C:nucleus"/>
    <property type="evidence" value="ECO:0007669"/>
    <property type="project" value="UniProtKB-SubCell"/>
</dbReference>
<accession>A0AAD5T356</accession>
<dbReference type="InterPro" id="IPR023379">
    <property type="entry name" value="BART_dom"/>
</dbReference>
<evidence type="ECO:0000256" key="3">
    <source>
        <dbReference type="ARBA" id="ARBA00004300"/>
    </source>
</evidence>
<dbReference type="PANTHER" id="PTHR15487">
    <property type="entry name" value="ADP-RIBOSYLATION FACTOR-LIKE PROTEIN 2-BINDING PROTEIN"/>
    <property type="match status" value="1"/>
</dbReference>
<comment type="similarity">
    <text evidence="5">Belongs to the ARL2BP family.</text>
</comment>
<dbReference type="GO" id="GO:0051457">
    <property type="term" value="P:maintenance of protein location in nucleus"/>
    <property type="evidence" value="ECO:0007669"/>
    <property type="project" value="TreeGrafter"/>
</dbReference>
<dbReference type="Gene3D" id="1.20.1520.10">
    <property type="entry name" value="ADP-ribosylation factor-like 2-binding protein, domain"/>
    <property type="match status" value="2"/>
</dbReference>
<dbReference type="Pfam" id="PF11527">
    <property type="entry name" value="ARL2_Bind_BART"/>
    <property type="match status" value="2"/>
</dbReference>
<evidence type="ECO:0000259" key="13">
    <source>
        <dbReference type="Pfam" id="PF11527"/>
    </source>
</evidence>
<dbReference type="InterPro" id="IPR042541">
    <property type="entry name" value="BART_sf"/>
</dbReference>
<dbReference type="GO" id="GO:0005758">
    <property type="term" value="C:mitochondrial intermembrane space"/>
    <property type="evidence" value="ECO:0007669"/>
    <property type="project" value="UniProtKB-SubCell"/>
</dbReference>
<evidence type="ECO:0000256" key="9">
    <source>
        <dbReference type="ARBA" id="ARBA00023128"/>
    </source>
</evidence>
<keyword evidence="9" id="KW-0496">Mitochondrion</keyword>
<organism evidence="14 15">
    <name type="scientific">Physocladia obscura</name>
    <dbReference type="NCBI Taxonomy" id="109957"/>
    <lineage>
        <taxon>Eukaryota</taxon>
        <taxon>Fungi</taxon>
        <taxon>Fungi incertae sedis</taxon>
        <taxon>Chytridiomycota</taxon>
        <taxon>Chytridiomycota incertae sedis</taxon>
        <taxon>Chytridiomycetes</taxon>
        <taxon>Chytridiales</taxon>
        <taxon>Chytriomycetaceae</taxon>
        <taxon>Physocladia</taxon>
    </lineage>
</organism>
<keyword evidence="11" id="KW-0539">Nucleus</keyword>
<evidence type="ECO:0000313" key="14">
    <source>
        <dbReference type="EMBL" id="KAJ3124219.1"/>
    </source>
</evidence>
<evidence type="ECO:0000313" key="15">
    <source>
        <dbReference type="Proteomes" id="UP001211907"/>
    </source>
</evidence>
<evidence type="ECO:0000256" key="10">
    <source>
        <dbReference type="ARBA" id="ARBA00023212"/>
    </source>
</evidence>
<evidence type="ECO:0000256" key="2">
    <source>
        <dbReference type="ARBA" id="ARBA00004123"/>
    </source>
</evidence>
<evidence type="ECO:0000256" key="4">
    <source>
        <dbReference type="ARBA" id="ARBA00004569"/>
    </source>
</evidence>
<gene>
    <name evidence="14" type="primary">ARL2BP</name>
    <name evidence="14" type="ORF">HK100_011314</name>
</gene>
<evidence type="ECO:0000256" key="6">
    <source>
        <dbReference type="ARBA" id="ARBA00014849"/>
    </source>
</evidence>
<name>A0AAD5T356_9FUNG</name>
<keyword evidence="12" id="KW-0966">Cell projection</keyword>
<sequence length="174" mass="19853">MIRPKGTQVVETAVSKLVDISASMHHQNAIFDDWDEDQNFSAGPQSHEDKLFDFIVGTLEDLLMDDSFVNFQNTFMEKNCKHFSSDEENKLIYMEIFHTYVSVSELYFTCADRLLSRPEQLEGDVFEMLNSIGDFQAFKEMIISFKQEQEGTGIDLSGLLAVTNSKSGKNKQLN</sequence>
<dbReference type="EMBL" id="JADGJH010000687">
    <property type="protein sequence ID" value="KAJ3124219.1"/>
    <property type="molecule type" value="Genomic_DNA"/>
</dbReference>
<evidence type="ECO:0000256" key="11">
    <source>
        <dbReference type="ARBA" id="ARBA00023242"/>
    </source>
</evidence>